<dbReference type="Proteomes" id="UP000625711">
    <property type="component" value="Unassembled WGS sequence"/>
</dbReference>
<feature type="region of interest" description="Disordered" evidence="1">
    <location>
        <begin position="57"/>
        <end position="81"/>
    </location>
</feature>
<name>A0A834M230_RHYFE</name>
<comment type="caution">
    <text evidence="2">The sequence shown here is derived from an EMBL/GenBank/DDBJ whole genome shotgun (WGS) entry which is preliminary data.</text>
</comment>
<sequence length="116" mass="12291">MLSPTPVQLLQPMSSDSNSIASTTAAQLINKSQPLGSTWANSGNVNIDLDNLMLTKPKATPSPSMNQLASNPTSPVNHPKAVGVATPNFGSNLAFNNLQGRVQQQQTPPQFFASFK</sequence>
<gene>
    <name evidence="2" type="ORF">GWI33_018832</name>
</gene>
<protein>
    <submittedName>
        <fullName evidence="2">Uncharacterized protein</fullName>
    </submittedName>
</protein>
<evidence type="ECO:0000313" key="2">
    <source>
        <dbReference type="EMBL" id="KAF7267988.1"/>
    </source>
</evidence>
<reference evidence="2" key="1">
    <citation type="submission" date="2020-08" db="EMBL/GenBank/DDBJ databases">
        <title>Genome sequencing and assembly of the red palm weevil Rhynchophorus ferrugineus.</title>
        <authorList>
            <person name="Dias G.B."/>
            <person name="Bergman C.M."/>
            <person name="Manee M."/>
        </authorList>
    </citation>
    <scope>NUCLEOTIDE SEQUENCE</scope>
    <source>
        <strain evidence="2">AA-2017</strain>
        <tissue evidence="2">Whole larva</tissue>
    </source>
</reference>
<evidence type="ECO:0000256" key="1">
    <source>
        <dbReference type="SAM" id="MobiDB-lite"/>
    </source>
</evidence>
<dbReference type="AlphaFoldDB" id="A0A834M230"/>
<dbReference type="OrthoDB" id="7612835at2759"/>
<feature type="compositionally biased region" description="Polar residues" evidence="1">
    <location>
        <begin position="61"/>
        <end position="76"/>
    </location>
</feature>
<keyword evidence="3" id="KW-1185">Reference proteome</keyword>
<evidence type="ECO:0000313" key="3">
    <source>
        <dbReference type="Proteomes" id="UP000625711"/>
    </source>
</evidence>
<dbReference type="EMBL" id="JAACXV010014356">
    <property type="protein sequence ID" value="KAF7267988.1"/>
    <property type="molecule type" value="Genomic_DNA"/>
</dbReference>
<proteinExistence type="predicted"/>
<accession>A0A834M230</accession>
<organism evidence="2 3">
    <name type="scientific">Rhynchophorus ferrugineus</name>
    <name type="common">Red palm weevil</name>
    <name type="synonym">Curculio ferrugineus</name>
    <dbReference type="NCBI Taxonomy" id="354439"/>
    <lineage>
        <taxon>Eukaryota</taxon>
        <taxon>Metazoa</taxon>
        <taxon>Ecdysozoa</taxon>
        <taxon>Arthropoda</taxon>
        <taxon>Hexapoda</taxon>
        <taxon>Insecta</taxon>
        <taxon>Pterygota</taxon>
        <taxon>Neoptera</taxon>
        <taxon>Endopterygota</taxon>
        <taxon>Coleoptera</taxon>
        <taxon>Polyphaga</taxon>
        <taxon>Cucujiformia</taxon>
        <taxon>Curculionidae</taxon>
        <taxon>Dryophthorinae</taxon>
        <taxon>Rhynchophorus</taxon>
    </lineage>
</organism>